<evidence type="ECO:0000313" key="3">
    <source>
        <dbReference type="EMBL" id="RNI10923.1"/>
    </source>
</evidence>
<accession>A0A1L3Q011</accession>
<evidence type="ECO:0000313" key="2">
    <source>
        <dbReference type="EMBL" id="APH38210.1"/>
    </source>
</evidence>
<organism evidence="2 4">
    <name type="scientific">Methanohalophilus halophilus</name>
    <dbReference type="NCBI Taxonomy" id="2177"/>
    <lineage>
        <taxon>Archaea</taxon>
        <taxon>Methanobacteriati</taxon>
        <taxon>Methanobacteriota</taxon>
        <taxon>Stenosarchaea group</taxon>
        <taxon>Methanomicrobia</taxon>
        <taxon>Methanosarcinales</taxon>
        <taxon>Methanosarcinaceae</taxon>
        <taxon>Methanohalophilus</taxon>
    </lineage>
</organism>
<dbReference type="STRING" id="2177.BHR79_01070"/>
<sequence>MVCSISPAKANGFLRDKSIQTVLWRGSKNFHWVNEPFIDYQTGKVRQNSHYFKPLVIRFLNISIIYKPSLMGILVFLRGSILMLMSLNQDIDFREGIDMYQLLLYRDN</sequence>
<dbReference type="EMBL" id="RJJG01000001">
    <property type="protein sequence ID" value="RNI10923.1"/>
    <property type="molecule type" value="Genomic_DNA"/>
</dbReference>
<reference evidence="3 5" key="2">
    <citation type="submission" date="2018-10" db="EMBL/GenBank/DDBJ databases">
        <title>Cultivation of a novel Methanohalophilus strain from Kebrit Deep of the Red Sea and a genomic comparison of members of the genus Methanohalophilus.</title>
        <authorList>
            <person name="Guan Y."/>
            <person name="Ngugi D.K."/>
            <person name="Stingl U."/>
        </authorList>
    </citation>
    <scope>NUCLEOTIDE SEQUENCE [LARGE SCALE GENOMIC DNA]</scope>
    <source>
        <strain evidence="3 5">DSM 3094</strain>
    </source>
</reference>
<keyword evidence="1" id="KW-0812">Transmembrane</keyword>
<name>A0A1L3Q011_9EURY</name>
<feature type="transmembrane region" description="Helical" evidence="1">
    <location>
        <begin position="55"/>
        <end position="77"/>
    </location>
</feature>
<dbReference type="Proteomes" id="UP000186879">
    <property type="component" value="Chromosome"/>
</dbReference>
<proteinExistence type="predicted"/>
<evidence type="ECO:0000313" key="4">
    <source>
        <dbReference type="Proteomes" id="UP000186879"/>
    </source>
</evidence>
<dbReference type="AlphaFoldDB" id="A0A1L3Q011"/>
<keyword evidence="1" id="KW-0472">Membrane</keyword>
<keyword evidence="1" id="KW-1133">Transmembrane helix</keyword>
<dbReference type="Proteomes" id="UP000267921">
    <property type="component" value="Unassembled WGS sequence"/>
</dbReference>
<evidence type="ECO:0000313" key="5">
    <source>
        <dbReference type="Proteomes" id="UP000267921"/>
    </source>
</evidence>
<keyword evidence="4" id="KW-1185">Reference proteome</keyword>
<gene>
    <name evidence="2" type="ORF">BHR79_01070</name>
    <name evidence="3" type="ORF">EFE40_01725</name>
</gene>
<reference evidence="2 4" key="1">
    <citation type="submission" date="2016-10" db="EMBL/GenBank/DDBJ databases">
        <title>Methanohalophilus halophilus.</title>
        <authorList>
            <person name="L'haridon S."/>
        </authorList>
    </citation>
    <scope>NUCLEOTIDE SEQUENCE [LARGE SCALE GENOMIC DNA]</scope>
    <source>
        <strain evidence="2 4">Z-7982</strain>
    </source>
</reference>
<evidence type="ECO:0000256" key="1">
    <source>
        <dbReference type="SAM" id="Phobius"/>
    </source>
</evidence>
<dbReference type="KEGG" id="mhaz:BHR79_01070"/>
<protein>
    <submittedName>
        <fullName evidence="2">Uncharacterized protein</fullName>
    </submittedName>
</protein>
<dbReference type="EMBL" id="CP017921">
    <property type="protein sequence ID" value="APH38210.1"/>
    <property type="molecule type" value="Genomic_DNA"/>
</dbReference>